<evidence type="ECO:0000256" key="6">
    <source>
        <dbReference type="SAM" id="Phobius"/>
    </source>
</evidence>
<comment type="caution">
    <text evidence="8">The sequence shown here is derived from an EMBL/GenBank/DDBJ whole genome shotgun (WGS) entry which is preliminary data.</text>
</comment>
<evidence type="ECO:0000256" key="3">
    <source>
        <dbReference type="ARBA" id="ARBA00022692"/>
    </source>
</evidence>
<evidence type="ECO:0000313" key="9">
    <source>
        <dbReference type="Proteomes" id="UP001165041"/>
    </source>
</evidence>
<dbReference type="InterPro" id="IPR037185">
    <property type="entry name" value="EmrE-like"/>
</dbReference>
<accession>A0A9W6V0L7</accession>
<dbReference type="SUPFAM" id="SSF103481">
    <property type="entry name" value="Multidrug resistance efflux transporter EmrE"/>
    <property type="match status" value="2"/>
</dbReference>
<feature type="transmembrane region" description="Helical" evidence="6">
    <location>
        <begin position="48"/>
        <end position="64"/>
    </location>
</feature>
<evidence type="ECO:0000256" key="1">
    <source>
        <dbReference type="ARBA" id="ARBA00004141"/>
    </source>
</evidence>
<evidence type="ECO:0000259" key="7">
    <source>
        <dbReference type="Pfam" id="PF00892"/>
    </source>
</evidence>
<dbReference type="RefSeq" id="WP_285732514.1">
    <property type="nucleotide sequence ID" value="NZ_BSSA01000001.1"/>
</dbReference>
<feature type="transmembrane region" description="Helical" evidence="6">
    <location>
        <begin position="15"/>
        <end position="36"/>
    </location>
</feature>
<feature type="transmembrane region" description="Helical" evidence="6">
    <location>
        <begin position="234"/>
        <end position="256"/>
    </location>
</feature>
<protein>
    <submittedName>
        <fullName evidence="8">Membrane protein</fullName>
    </submittedName>
</protein>
<feature type="transmembrane region" description="Helical" evidence="6">
    <location>
        <begin position="263"/>
        <end position="285"/>
    </location>
</feature>
<dbReference type="Pfam" id="PF00892">
    <property type="entry name" value="EamA"/>
    <property type="match status" value="2"/>
</dbReference>
<gene>
    <name evidence="8" type="ORF">Kpho02_02690</name>
</gene>
<feature type="transmembrane region" description="Helical" evidence="6">
    <location>
        <begin position="102"/>
        <end position="125"/>
    </location>
</feature>
<feature type="transmembrane region" description="Helical" evidence="6">
    <location>
        <begin position="132"/>
        <end position="151"/>
    </location>
</feature>
<feature type="transmembrane region" description="Helical" evidence="6">
    <location>
        <begin position="202"/>
        <end position="222"/>
    </location>
</feature>
<keyword evidence="3 6" id="KW-0812">Transmembrane</keyword>
<comment type="subcellular location">
    <subcellularLocation>
        <location evidence="1">Membrane</location>
        <topology evidence="1">Multi-pass membrane protein</topology>
    </subcellularLocation>
</comment>
<dbReference type="PANTHER" id="PTHR32322:SF2">
    <property type="entry name" value="EAMA DOMAIN-CONTAINING PROTEIN"/>
    <property type="match status" value="1"/>
</dbReference>
<dbReference type="AlphaFoldDB" id="A0A9W6V0L7"/>
<keyword evidence="4 6" id="KW-1133">Transmembrane helix</keyword>
<evidence type="ECO:0000256" key="5">
    <source>
        <dbReference type="ARBA" id="ARBA00023136"/>
    </source>
</evidence>
<evidence type="ECO:0000256" key="2">
    <source>
        <dbReference type="ARBA" id="ARBA00007362"/>
    </source>
</evidence>
<dbReference type="InterPro" id="IPR000620">
    <property type="entry name" value="EamA_dom"/>
</dbReference>
<name>A0A9W6V0L7_9ACTN</name>
<feature type="domain" description="EamA" evidence="7">
    <location>
        <begin position="13"/>
        <end position="148"/>
    </location>
</feature>
<dbReference type="GO" id="GO:0016020">
    <property type="term" value="C:membrane"/>
    <property type="evidence" value="ECO:0007669"/>
    <property type="project" value="UniProtKB-SubCell"/>
</dbReference>
<organism evidence="8 9">
    <name type="scientific">Kitasatospora phosalacinea</name>
    <dbReference type="NCBI Taxonomy" id="2065"/>
    <lineage>
        <taxon>Bacteria</taxon>
        <taxon>Bacillati</taxon>
        <taxon>Actinomycetota</taxon>
        <taxon>Actinomycetes</taxon>
        <taxon>Kitasatosporales</taxon>
        <taxon>Streptomycetaceae</taxon>
        <taxon>Kitasatospora</taxon>
    </lineage>
</organism>
<feature type="domain" description="EamA" evidence="7">
    <location>
        <begin position="170"/>
        <end position="306"/>
    </location>
</feature>
<comment type="similarity">
    <text evidence="2">Belongs to the EamA transporter family.</text>
</comment>
<evidence type="ECO:0000256" key="4">
    <source>
        <dbReference type="ARBA" id="ARBA00022989"/>
    </source>
</evidence>
<proteinExistence type="inferred from homology"/>
<evidence type="ECO:0000313" key="8">
    <source>
        <dbReference type="EMBL" id="GLW67970.1"/>
    </source>
</evidence>
<sequence>MFSLHSSTLPARRGLWYVALAATAWGTAGAAAALLFQRSGLGPLALTFWRSVGGAAVLLALRPFTGRAARPARPSVPRILLNGLGLTLFQAAYFLAVRHTGLAVATVVTLGSAPVLVALGGRLLMGERLGRAGLAAVAGAVLGLGVLVLGGTPAGSGAPAGSGGGVEPAGLAWALASAAGYAAITVATRHRASRTGTADDPATTTLWSFGVCAVCLFPFALAEGPLPSTGSLPATLLLLGYLATVPTALAYALYFAGAAVVRAATASVVALIEPLAATAFAAAVLDEPLTPAALLGTAVLLLSVTALARAELRAT</sequence>
<dbReference type="PANTHER" id="PTHR32322">
    <property type="entry name" value="INNER MEMBRANE TRANSPORTER"/>
    <property type="match status" value="1"/>
</dbReference>
<reference evidence="8" key="1">
    <citation type="submission" date="2023-02" db="EMBL/GenBank/DDBJ databases">
        <title>Kitasatospora phosalacinea NBRC 14627.</title>
        <authorList>
            <person name="Ichikawa N."/>
            <person name="Sato H."/>
            <person name="Tonouchi N."/>
        </authorList>
    </citation>
    <scope>NUCLEOTIDE SEQUENCE</scope>
    <source>
        <strain evidence="8">NBRC 14627</strain>
    </source>
</reference>
<dbReference type="InterPro" id="IPR050638">
    <property type="entry name" value="AA-Vitamin_Transporters"/>
</dbReference>
<feature type="transmembrane region" description="Helical" evidence="6">
    <location>
        <begin position="171"/>
        <end position="190"/>
    </location>
</feature>
<feature type="transmembrane region" description="Helical" evidence="6">
    <location>
        <begin position="291"/>
        <end position="310"/>
    </location>
</feature>
<keyword evidence="5 6" id="KW-0472">Membrane</keyword>
<feature type="transmembrane region" description="Helical" evidence="6">
    <location>
        <begin position="76"/>
        <end position="96"/>
    </location>
</feature>
<dbReference type="EMBL" id="BSSA01000001">
    <property type="protein sequence ID" value="GLW67970.1"/>
    <property type="molecule type" value="Genomic_DNA"/>
</dbReference>
<dbReference type="Proteomes" id="UP001165041">
    <property type="component" value="Unassembled WGS sequence"/>
</dbReference>